<dbReference type="InterPro" id="IPR000719">
    <property type="entry name" value="Prot_kinase_dom"/>
</dbReference>
<evidence type="ECO:0000256" key="3">
    <source>
        <dbReference type="ARBA" id="ARBA00023180"/>
    </source>
</evidence>
<evidence type="ECO:0000256" key="1">
    <source>
        <dbReference type="ARBA" id="ARBA00022614"/>
    </source>
</evidence>
<dbReference type="InterPro" id="IPR050647">
    <property type="entry name" value="Plant_LRR-RLKs"/>
</dbReference>
<sequence>MDPLVLNQLQSLKLAGDQIICRFIHENQWRNHAAVYCFPVRIQEAIVESSYAEMFLIYNYLPGGNLEDFIKERSTREVSWKILHKIALDVARALSYLHDQCAPRVLHRDVKPNNILLDNDFNAYLSDFGICYDLSCLREG</sequence>
<dbReference type="Gene3D" id="1.10.510.10">
    <property type="entry name" value="Transferase(Phosphotransferase) domain 1"/>
    <property type="match status" value="1"/>
</dbReference>
<dbReference type="AlphaFoldDB" id="A0A6N2KL71"/>
<protein>
    <recommendedName>
        <fullName evidence="4">Protein kinase domain-containing protein</fullName>
    </recommendedName>
</protein>
<accession>A0A6N2KL71</accession>
<gene>
    <name evidence="5" type="ORF">SVIM_LOCUS105911</name>
</gene>
<dbReference type="PROSITE" id="PS50011">
    <property type="entry name" value="PROTEIN_KINASE_DOM"/>
    <property type="match status" value="1"/>
</dbReference>
<keyword evidence="1" id="KW-0433">Leucine-rich repeat</keyword>
<evidence type="ECO:0000259" key="4">
    <source>
        <dbReference type="PROSITE" id="PS50011"/>
    </source>
</evidence>
<dbReference type="PROSITE" id="PS00108">
    <property type="entry name" value="PROTEIN_KINASE_ST"/>
    <property type="match status" value="1"/>
</dbReference>
<dbReference type="InterPro" id="IPR008271">
    <property type="entry name" value="Ser/Thr_kinase_AS"/>
</dbReference>
<dbReference type="PANTHER" id="PTHR48056">
    <property type="entry name" value="LRR RECEPTOR-LIKE SERINE/THREONINE-PROTEIN KINASE-RELATED"/>
    <property type="match status" value="1"/>
</dbReference>
<dbReference type="PANTHER" id="PTHR48056:SF63">
    <property type="entry name" value="PROTEIN KINASE DOMAIN-CONTAINING PROTEIN"/>
    <property type="match status" value="1"/>
</dbReference>
<keyword evidence="3" id="KW-0325">Glycoprotein</keyword>
<reference evidence="5" key="1">
    <citation type="submission" date="2019-03" db="EMBL/GenBank/DDBJ databases">
        <authorList>
            <person name="Mank J."/>
            <person name="Almeida P."/>
        </authorList>
    </citation>
    <scope>NUCLEOTIDE SEQUENCE</scope>
    <source>
        <strain evidence="5">78183</strain>
    </source>
</reference>
<proteinExistence type="predicted"/>
<name>A0A6N2KL71_SALVM</name>
<keyword evidence="2" id="KW-0677">Repeat</keyword>
<dbReference type="EMBL" id="CAADRP010000535">
    <property type="protein sequence ID" value="VFU29301.1"/>
    <property type="molecule type" value="Genomic_DNA"/>
</dbReference>
<evidence type="ECO:0000313" key="5">
    <source>
        <dbReference type="EMBL" id="VFU29301.1"/>
    </source>
</evidence>
<organism evidence="5">
    <name type="scientific">Salix viminalis</name>
    <name type="common">Common osier</name>
    <name type="synonym">Basket willow</name>
    <dbReference type="NCBI Taxonomy" id="40686"/>
    <lineage>
        <taxon>Eukaryota</taxon>
        <taxon>Viridiplantae</taxon>
        <taxon>Streptophyta</taxon>
        <taxon>Embryophyta</taxon>
        <taxon>Tracheophyta</taxon>
        <taxon>Spermatophyta</taxon>
        <taxon>Magnoliopsida</taxon>
        <taxon>eudicotyledons</taxon>
        <taxon>Gunneridae</taxon>
        <taxon>Pentapetalae</taxon>
        <taxon>rosids</taxon>
        <taxon>fabids</taxon>
        <taxon>Malpighiales</taxon>
        <taxon>Salicaceae</taxon>
        <taxon>Saliceae</taxon>
        <taxon>Salix</taxon>
    </lineage>
</organism>
<dbReference type="GO" id="GO:0005524">
    <property type="term" value="F:ATP binding"/>
    <property type="evidence" value="ECO:0007669"/>
    <property type="project" value="InterPro"/>
</dbReference>
<dbReference type="SUPFAM" id="SSF56112">
    <property type="entry name" value="Protein kinase-like (PK-like)"/>
    <property type="match status" value="1"/>
</dbReference>
<dbReference type="GO" id="GO:0004672">
    <property type="term" value="F:protein kinase activity"/>
    <property type="evidence" value="ECO:0007669"/>
    <property type="project" value="InterPro"/>
</dbReference>
<dbReference type="Pfam" id="PF00069">
    <property type="entry name" value="Pkinase"/>
    <property type="match status" value="1"/>
</dbReference>
<evidence type="ECO:0000256" key="2">
    <source>
        <dbReference type="ARBA" id="ARBA00022737"/>
    </source>
</evidence>
<feature type="domain" description="Protein kinase" evidence="4">
    <location>
        <begin position="1"/>
        <end position="140"/>
    </location>
</feature>
<dbReference type="InterPro" id="IPR011009">
    <property type="entry name" value="Kinase-like_dom_sf"/>
</dbReference>